<dbReference type="HOGENOM" id="CLU_161873_1_0_9"/>
<accession>C2XQF7</accession>
<name>C2XQF7_BACMY</name>
<evidence type="ECO:0000313" key="2">
    <source>
        <dbReference type="EMBL" id="EEL72100.1"/>
    </source>
</evidence>
<feature type="domain" description="Cysteine-rich CPCC" evidence="1">
    <location>
        <begin position="6"/>
        <end position="79"/>
    </location>
</feature>
<organism evidence="2">
    <name type="scientific">Bacillus mycoides</name>
    <dbReference type="NCBI Taxonomy" id="1405"/>
    <lineage>
        <taxon>Bacteria</taxon>
        <taxon>Bacillati</taxon>
        <taxon>Bacillota</taxon>
        <taxon>Bacilli</taxon>
        <taxon>Bacillales</taxon>
        <taxon>Bacillaceae</taxon>
        <taxon>Bacillus</taxon>
        <taxon>Bacillus cereus group</taxon>
    </lineage>
</organism>
<reference evidence="2" key="1">
    <citation type="journal article" date="2012" name="Genome Res.">
        <title>Genomic characterization of the Bacillus cereus sensu lato species: Backdrop to the evolution of Bacillus anthracis.</title>
        <authorList>
            <person name="Zwick M.E."/>
            <person name="Joseph S.J."/>
            <person name="Didelot X."/>
            <person name="Chen P.E."/>
            <person name="Bishop-Lilly K.A."/>
            <person name="Stewart A.C."/>
            <person name="Willner K."/>
            <person name="Nolan N."/>
            <person name="Lentz S."/>
            <person name="Thomason M.K."/>
            <person name="Sozhamannan S."/>
            <person name="Mateczun A.J."/>
            <person name="Du L."/>
            <person name="Read T.D."/>
        </authorList>
    </citation>
    <scope>NUCLEOTIDE SEQUENCE [LARGE SCALE GENOMIC DNA]</scope>
    <source>
        <strain evidence="2">AH603</strain>
    </source>
</reference>
<dbReference type="Pfam" id="PF14206">
    <property type="entry name" value="Cys_rich_CPCC"/>
    <property type="match status" value="1"/>
</dbReference>
<sequence length="90" mass="10504">MRWEFYCPLIRDKTLEEEPPGTYEICNICYWEDDEVQFNDPDFEGGANEVLLRQAQKNFIAFGACEECCVGLVRKPTSEDVKDVSWKQIC</sequence>
<dbReference type="AlphaFoldDB" id="C2XQF7"/>
<dbReference type="RefSeq" id="WP_002064128.1">
    <property type="nucleotide sequence ID" value="NZ_CM000737.1"/>
</dbReference>
<dbReference type="InterPro" id="IPR025983">
    <property type="entry name" value="Cys_rich_CPCC"/>
</dbReference>
<proteinExistence type="predicted"/>
<comment type="caution">
    <text evidence="2">The sequence shown here is derived from an EMBL/GenBank/DDBJ whole genome shotgun (WGS) entry which is preliminary data.</text>
</comment>
<dbReference type="Proteomes" id="UP000001753">
    <property type="component" value="Chromosome"/>
</dbReference>
<protein>
    <recommendedName>
        <fullName evidence="1">Cysteine-rich CPCC domain-containing protein</fullName>
    </recommendedName>
</protein>
<gene>
    <name evidence="2" type="ORF">bcere0026_9120</name>
</gene>
<evidence type="ECO:0000259" key="1">
    <source>
        <dbReference type="Pfam" id="PF14206"/>
    </source>
</evidence>
<dbReference type="EMBL" id="ACMP01000037">
    <property type="protein sequence ID" value="EEL72100.1"/>
    <property type="molecule type" value="Genomic_DNA"/>
</dbReference>